<feature type="chain" id="PRO_5003587801" description="Intradiol ring-cleavage dioxygenases domain-containing protein" evidence="2">
    <location>
        <begin position="20"/>
        <end position="401"/>
    </location>
</feature>
<dbReference type="EMBL" id="DS566049">
    <property type="status" value="NOT_ANNOTATED_CDS"/>
    <property type="molecule type" value="Genomic_DNA"/>
</dbReference>
<feature type="domain" description="Intradiol ring-cleavage dioxygenases" evidence="3">
    <location>
        <begin position="125"/>
        <end position="226"/>
    </location>
</feature>
<dbReference type="SUPFAM" id="SSF49482">
    <property type="entry name" value="Aromatic compound dioxygenase"/>
    <property type="match status" value="1"/>
</dbReference>
<dbReference type="OMA" id="ENCASKF"/>
<evidence type="ECO:0000256" key="2">
    <source>
        <dbReference type="SAM" id="SignalP"/>
    </source>
</evidence>
<keyword evidence="2" id="KW-0732">Signal</keyword>
<dbReference type="AlphaFoldDB" id="H3GU58"/>
<dbReference type="CDD" id="cd03457">
    <property type="entry name" value="intradiol_dioxygenase_like"/>
    <property type="match status" value="1"/>
</dbReference>
<dbReference type="PANTHER" id="PTHR34315:SF1">
    <property type="entry name" value="INTRADIOL RING-CLEAVAGE DIOXYGENASES DOMAIN-CONTAINING PROTEIN-RELATED"/>
    <property type="match status" value="1"/>
</dbReference>
<dbReference type="GO" id="GO:0016702">
    <property type="term" value="F:oxidoreductase activity, acting on single donors with incorporation of molecular oxygen, incorporation of two atoms of oxygen"/>
    <property type="evidence" value="ECO:0007669"/>
    <property type="project" value="InterPro"/>
</dbReference>
<evidence type="ECO:0000313" key="5">
    <source>
        <dbReference type="Proteomes" id="UP000005238"/>
    </source>
</evidence>
<dbReference type="eggNOG" id="ENOG502QWMN">
    <property type="taxonomic scope" value="Eukaryota"/>
</dbReference>
<sequence length="401" mass="42599">MVHFTRWLVLASAAALVLSDFVVGHSSAALTMDQRTSRKLFVENGRRLMKNCIRSDAGQELKEKAATRRLAMLKNPHSSRRRLDATTALATNHESSRTGLSSDTNSSDLFSGEPVCLLEPESTEGPYYVAGELIRSDIREDQPGIDLYVDLQFVDVNTCSPVNELYVDIWHANAAGVYSGVVARTNGDADDAANIDTTFHRGLSPTDSDGFVSFTTKFPGLYAGRATHIHIMTHSGGTVLTNGTYSGGRVSHVGQLFFDQSLITDVQATGAYADNPIPVTTNEDDFIALQSAANDFDPFVQYARLGDSIEDGLLSWISVGVDMTKDNSVSAAGRYTGDGGVPTSDGGTTSNSPGSRSPTEPNDVSDGSSASGDAGNGAAKLEQFGVMTAVVSLVLLNLLAL</sequence>
<evidence type="ECO:0000313" key="4">
    <source>
        <dbReference type="EnsemblProtists" id="Phyra80735"/>
    </source>
</evidence>
<dbReference type="GO" id="GO:0008199">
    <property type="term" value="F:ferric iron binding"/>
    <property type="evidence" value="ECO:0007669"/>
    <property type="project" value="InterPro"/>
</dbReference>
<reference evidence="4" key="2">
    <citation type="submission" date="2015-06" db="UniProtKB">
        <authorList>
            <consortium name="EnsemblProtists"/>
        </authorList>
    </citation>
    <scope>IDENTIFICATION</scope>
    <source>
        <strain evidence="4">Pr102</strain>
    </source>
</reference>
<reference evidence="5" key="1">
    <citation type="journal article" date="2006" name="Science">
        <title>Phytophthora genome sequences uncover evolutionary origins and mechanisms of pathogenesis.</title>
        <authorList>
            <person name="Tyler B.M."/>
            <person name="Tripathy S."/>
            <person name="Zhang X."/>
            <person name="Dehal P."/>
            <person name="Jiang R.H."/>
            <person name="Aerts A."/>
            <person name="Arredondo F.D."/>
            <person name="Baxter L."/>
            <person name="Bensasson D."/>
            <person name="Beynon J.L."/>
            <person name="Chapman J."/>
            <person name="Damasceno C.M."/>
            <person name="Dorrance A.E."/>
            <person name="Dou D."/>
            <person name="Dickerman A.W."/>
            <person name="Dubchak I.L."/>
            <person name="Garbelotto M."/>
            <person name="Gijzen M."/>
            <person name="Gordon S.G."/>
            <person name="Govers F."/>
            <person name="Grunwald N.J."/>
            <person name="Huang W."/>
            <person name="Ivors K.L."/>
            <person name="Jones R.W."/>
            <person name="Kamoun S."/>
            <person name="Krampis K."/>
            <person name="Lamour K.H."/>
            <person name="Lee M.K."/>
            <person name="McDonald W.H."/>
            <person name="Medina M."/>
            <person name="Meijer H.J."/>
            <person name="Nordberg E.K."/>
            <person name="Maclean D.J."/>
            <person name="Ospina-Giraldo M.D."/>
            <person name="Morris P.F."/>
            <person name="Phuntumart V."/>
            <person name="Putnam N.H."/>
            <person name="Rash S."/>
            <person name="Rose J.K."/>
            <person name="Sakihama Y."/>
            <person name="Salamov A.A."/>
            <person name="Savidor A."/>
            <person name="Scheuring C.F."/>
            <person name="Smith B.M."/>
            <person name="Sobral B.W."/>
            <person name="Terry A."/>
            <person name="Torto-Alalibo T.A."/>
            <person name="Win J."/>
            <person name="Xu Z."/>
            <person name="Zhang H."/>
            <person name="Grigoriev I.V."/>
            <person name="Rokhsar D.S."/>
            <person name="Boore J.L."/>
        </authorList>
    </citation>
    <scope>NUCLEOTIDE SEQUENCE [LARGE SCALE GENOMIC DNA]</scope>
    <source>
        <strain evidence="5">Pr102</strain>
    </source>
</reference>
<proteinExistence type="predicted"/>
<dbReference type="PANTHER" id="PTHR34315">
    <property type="match status" value="1"/>
</dbReference>
<feature type="compositionally biased region" description="Polar residues" evidence="1">
    <location>
        <begin position="345"/>
        <end position="362"/>
    </location>
</feature>
<organism evidence="4 5">
    <name type="scientific">Phytophthora ramorum</name>
    <name type="common">Sudden oak death agent</name>
    <dbReference type="NCBI Taxonomy" id="164328"/>
    <lineage>
        <taxon>Eukaryota</taxon>
        <taxon>Sar</taxon>
        <taxon>Stramenopiles</taxon>
        <taxon>Oomycota</taxon>
        <taxon>Peronosporomycetes</taxon>
        <taxon>Peronosporales</taxon>
        <taxon>Peronosporaceae</taxon>
        <taxon>Phytophthora</taxon>
    </lineage>
</organism>
<dbReference type="HOGENOM" id="CLU_027719_0_1_1"/>
<dbReference type="Gene3D" id="2.60.130.10">
    <property type="entry name" value="Aromatic compound dioxygenase"/>
    <property type="match status" value="1"/>
</dbReference>
<feature type="region of interest" description="Disordered" evidence="1">
    <location>
        <begin position="332"/>
        <end position="374"/>
    </location>
</feature>
<feature type="signal peptide" evidence="2">
    <location>
        <begin position="1"/>
        <end position="19"/>
    </location>
</feature>
<name>H3GU58_PHYRM</name>
<dbReference type="EnsemblProtists" id="Phyra80735">
    <property type="protein sequence ID" value="Phyra80735"/>
    <property type="gene ID" value="Phyra80735"/>
</dbReference>
<evidence type="ECO:0000259" key="3">
    <source>
        <dbReference type="Pfam" id="PF00775"/>
    </source>
</evidence>
<accession>H3GU58</accession>
<feature type="compositionally biased region" description="Low complexity" evidence="1">
    <location>
        <begin position="365"/>
        <end position="374"/>
    </location>
</feature>
<protein>
    <recommendedName>
        <fullName evidence="3">Intradiol ring-cleavage dioxygenases domain-containing protein</fullName>
    </recommendedName>
</protein>
<dbReference type="InParanoid" id="H3GU58"/>
<dbReference type="Proteomes" id="UP000005238">
    <property type="component" value="Unassembled WGS sequence"/>
</dbReference>
<evidence type="ECO:0000256" key="1">
    <source>
        <dbReference type="SAM" id="MobiDB-lite"/>
    </source>
</evidence>
<dbReference type="InterPro" id="IPR000627">
    <property type="entry name" value="Intradiol_dOase_C"/>
</dbReference>
<keyword evidence="5" id="KW-1185">Reference proteome</keyword>
<dbReference type="Pfam" id="PF00775">
    <property type="entry name" value="Dioxygenase_C"/>
    <property type="match status" value="1"/>
</dbReference>
<dbReference type="InterPro" id="IPR015889">
    <property type="entry name" value="Intradiol_dOase_core"/>
</dbReference>